<sequence length="229" mass="24882">MASALLLRPAYIHVHMCPCTLLATSLPLNCPSTLASPENVRPPGRSFLQLDHVPAQAVPCVVDGCGVCTPSPSAGYLHRGRRCLLAWLWFEELPGQSVCQPARYAVSPPLRVVCKQGLVSGQRSYREDSAVSQRPFILTCQKTGQRSNRPGERSAQGLVPQPAMLTASACACSTAHPPQAAQTLMHTYIHMHTYLRVSISTYIHTSSVARLIHPSIHPSIPLSTHSIHL</sequence>
<dbReference type="GeneID" id="92029079"/>
<keyword evidence="2" id="KW-1185">Reference proteome</keyword>
<dbReference type="EMBL" id="JBBPEH010000008">
    <property type="protein sequence ID" value="KAK7534924.1"/>
    <property type="molecule type" value="Genomic_DNA"/>
</dbReference>
<accession>A0ABR1LI99</accession>
<organism evidence="1 2">
    <name type="scientific">Phyllosticta citribraziliensis</name>
    <dbReference type="NCBI Taxonomy" id="989973"/>
    <lineage>
        <taxon>Eukaryota</taxon>
        <taxon>Fungi</taxon>
        <taxon>Dikarya</taxon>
        <taxon>Ascomycota</taxon>
        <taxon>Pezizomycotina</taxon>
        <taxon>Dothideomycetes</taxon>
        <taxon>Dothideomycetes incertae sedis</taxon>
        <taxon>Botryosphaeriales</taxon>
        <taxon>Phyllostictaceae</taxon>
        <taxon>Phyllosticta</taxon>
    </lineage>
</organism>
<evidence type="ECO:0000313" key="2">
    <source>
        <dbReference type="Proteomes" id="UP001360953"/>
    </source>
</evidence>
<dbReference type="Proteomes" id="UP001360953">
    <property type="component" value="Unassembled WGS sequence"/>
</dbReference>
<name>A0ABR1LI99_9PEZI</name>
<proteinExistence type="predicted"/>
<evidence type="ECO:0000313" key="1">
    <source>
        <dbReference type="EMBL" id="KAK7534924.1"/>
    </source>
</evidence>
<protein>
    <submittedName>
        <fullName evidence="1">Uncharacterized protein</fullName>
    </submittedName>
</protein>
<dbReference type="RefSeq" id="XP_066653649.1">
    <property type="nucleotide sequence ID" value="XM_066796173.1"/>
</dbReference>
<gene>
    <name evidence="1" type="ORF">J3D65DRAFT_428807</name>
</gene>
<reference evidence="1 2" key="1">
    <citation type="submission" date="2024-04" db="EMBL/GenBank/DDBJ databases">
        <title>Phyllosticta paracitricarpa is synonymous to the EU quarantine fungus P. citricarpa based on phylogenomic analyses.</title>
        <authorList>
            <consortium name="Lawrence Berkeley National Laboratory"/>
            <person name="Van ingen-buijs V.A."/>
            <person name="Van westerhoven A.C."/>
            <person name="Haridas S."/>
            <person name="Skiadas P."/>
            <person name="Martin F."/>
            <person name="Groenewald J.Z."/>
            <person name="Crous P.W."/>
            <person name="Seidl M.F."/>
        </authorList>
    </citation>
    <scope>NUCLEOTIDE SEQUENCE [LARGE SCALE GENOMIC DNA]</scope>
    <source>
        <strain evidence="1 2">CPC 17464</strain>
    </source>
</reference>
<comment type="caution">
    <text evidence="1">The sequence shown here is derived from an EMBL/GenBank/DDBJ whole genome shotgun (WGS) entry which is preliminary data.</text>
</comment>